<feature type="domain" description="eCIS core" evidence="2">
    <location>
        <begin position="77"/>
        <end position="150"/>
    </location>
</feature>
<dbReference type="InterPro" id="IPR025295">
    <property type="entry name" value="eCIS_core_dom"/>
</dbReference>
<dbReference type="Pfam" id="PF13699">
    <property type="entry name" value="eCIS_core"/>
    <property type="match status" value="1"/>
</dbReference>
<sequence>MRRYESSKPSMDATHEKTKAPVSRPMLQPSQVQRKASHSSHILSLQKTLGNQAVQRMLSRTPLQKSENLSSGIGRSLPDSVQAKMEKAFRTDFSDVQIHPESSVASQIGAVAFAQGNDIHFAPGTYQPETQSGQQLLGHELTHVVQQRQGRVKANVPDSSLPINDDSALEAEADHYGALAATGTMTDRTGTDASSSVSSPIIQGTWDEDVKDARRMWDKHVEKTNNLDEGTVNELFEQVDDVDNYFDKVRYGISLHAKISDIFSVTGGNYTELEEAQRLFKENITPFFGKDKDDDPDIDYTYLEEQQNDTPEEDRMLEEDEDDSTVLYEKKRVAMEIKTISSHDDSQIGSRIHEAIGQLDKRRDTNRYKEYVIVIQKYHPENPWPYTAAENRANAPLVDLKTRLTARLSNMKNLPGYDIKVIFRGITKGTPTGGTGTVDPSFLIPEHIRYSNMPSFTVECYYCGNSNTGWLVDDPIPE</sequence>
<dbReference type="AlphaFoldDB" id="A0A517I2B4"/>
<evidence type="ECO:0000313" key="3">
    <source>
        <dbReference type="EMBL" id="QDS33031.1"/>
    </source>
</evidence>
<protein>
    <submittedName>
        <fullName evidence="3">DUF4157 domain-containing protein</fullName>
    </submittedName>
</protein>
<evidence type="ECO:0000256" key="1">
    <source>
        <dbReference type="SAM" id="MobiDB-lite"/>
    </source>
</evidence>
<proteinExistence type="predicted"/>
<feature type="region of interest" description="Disordered" evidence="1">
    <location>
        <begin position="1"/>
        <end position="41"/>
    </location>
</feature>
<dbReference type="RefSeq" id="WP_144613443.1">
    <property type="nucleotide sequence ID" value="NZ_CP042161.1"/>
</dbReference>
<dbReference type="Proteomes" id="UP000317713">
    <property type="component" value="Chromosome"/>
</dbReference>
<dbReference type="EMBL" id="CP042161">
    <property type="protein sequence ID" value="QDS33031.1"/>
    <property type="molecule type" value="Genomic_DNA"/>
</dbReference>
<feature type="compositionally biased region" description="Polar residues" evidence="1">
    <location>
        <begin position="28"/>
        <end position="41"/>
    </location>
</feature>
<evidence type="ECO:0000313" key="4">
    <source>
        <dbReference type="Proteomes" id="UP000317713"/>
    </source>
</evidence>
<evidence type="ECO:0000259" key="2">
    <source>
        <dbReference type="Pfam" id="PF13699"/>
    </source>
</evidence>
<name>A0A517I2B4_BREBE</name>
<gene>
    <name evidence="3" type="ORF">FPS98_02965</name>
</gene>
<accession>A0A517I2B4</accession>
<organism evidence="3 4">
    <name type="scientific">Brevibacillus brevis</name>
    <name type="common">Bacillus brevis</name>
    <dbReference type="NCBI Taxonomy" id="1393"/>
    <lineage>
        <taxon>Bacteria</taxon>
        <taxon>Bacillati</taxon>
        <taxon>Bacillota</taxon>
        <taxon>Bacilli</taxon>
        <taxon>Bacillales</taxon>
        <taxon>Paenibacillaceae</taxon>
        <taxon>Brevibacillus</taxon>
    </lineage>
</organism>
<reference evidence="3 4" key="1">
    <citation type="submission" date="2019-07" db="EMBL/GenBank/DDBJ databases">
        <title>Characterization of Brevibacillus brevis HK544, as a potential biocontrol agent.</title>
        <authorList>
            <person name="Kim H."/>
        </authorList>
    </citation>
    <scope>NUCLEOTIDE SEQUENCE [LARGE SCALE GENOMIC DNA]</scope>
    <source>
        <strain evidence="3 4">HK544</strain>
    </source>
</reference>